<reference evidence="2 3" key="1">
    <citation type="submission" date="2016-10" db="EMBL/GenBank/DDBJ databases">
        <authorList>
            <person name="de Groot N.N."/>
        </authorList>
    </citation>
    <scope>NUCLEOTIDE SEQUENCE [LARGE SCALE GENOMIC DNA]</scope>
    <source>
        <strain evidence="2 3">GAS522</strain>
    </source>
</reference>
<keyword evidence="1" id="KW-1133">Transmembrane helix</keyword>
<dbReference type="EMBL" id="FNTI01000001">
    <property type="protein sequence ID" value="SED34381.1"/>
    <property type="molecule type" value="Genomic_DNA"/>
</dbReference>
<name>A0A1H4ZY52_9BRAD</name>
<gene>
    <name evidence="2" type="ORF">SAMN05444171_3856</name>
</gene>
<proteinExistence type="predicted"/>
<keyword evidence="1" id="KW-0472">Membrane</keyword>
<evidence type="ECO:0000256" key="1">
    <source>
        <dbReference type="SAM" id="Phobius"/>
    </source>
</evidence>
<dbReference type="Proteomes" id="UP000183208">
    <property type="component" value="Unassembled WGS sequence"/>
</dbReference>
<evidence type="ECO:0000313" key="3">
    <source>
        <dbReference type="Proteomes" id="UP000183208"/>
    </source>
</evidence>
<evidence type="ECO:0000313" key="2">
    <source>
        <dbReference type="EMBL" id="SED34381.1"/>
    </source>
</evidence>
<organism evidence="2 3">
    <name type="scientific">Bradyrhizobium lablabi</name>
    <dbReference type="NCBI Taxonomy" id="722472"/>
    <lineage>
        <taxon>Bacteria</taxon>
        <taxon>Pseudomonadati</taxon>
        <taxon>Pseudomonadota</taxon>
        <taxon>Alphaproteobacteria</taxon>
        <taxon>Hyphomicrobiales</taxon>
        <taxon>Nitrobacteraceae</taxon>
        <taxon>Bradyrhizobium</taxon>
    </lineage>
</organism>
<protein>
    <submittedName>
        <fullName evidence="2">Uncharacterized protein</fullName>
    </submittedName>
</protein>
<keyword evidence="1" id="KW-0812">Transmembrane</keyword>
<dbReference type="AlphaFoldDB" id="A0A1H4ZY52"/>
<sequence>MRVCTWNDNAMPAAIQNRENRSRGGADRCIREFWRKWRNDNACAGIANRFVRSIADFALFATLVSVALVMFSPIALAADQLQVYIRAFIPKNHSSVRPLPNSGGGTMVQPPGSSIVGCFPTDQRTFSTEIRASSRVASIATVDPALPGGLIKQEHPSNESNAVDCGDGSIINREKTDTSDQKFTFVPAGTSKIAQLKIHASGHNPNFQWAPAIDIDGIFFIDLGANTIRFEGSVDQYPAYEAYVTYNGNVAVPILQIMPDYGKTALDLAFTKSVKTNAVKYK</sequence>
<accession>A0A1H4ZY52</accession>
<feature type="transmembrane region" description="Helical" evidence="1">
    <location>
        <begin position="57"/>
        <end position="78"/>
    </location>
</feature>